<dbReference type="SUPFAM" id="SSF111331">
    <property type="entry name" value="NAD kinase/diacylglycerol kinase-like"/>
    <property type="match status" value="1"/>
</dbReference>
<evidence type="ECO:0000256" key="6">
    <source>
        <dbReference type="ARBA" id="ARBA00022840"/>
    </source>
</evidence>
<keyword evidence="8" id="KW-1208">Phospholipid metabolism</keyword>
<feature type="domain" description="DAGKc" evidence="9">
    <location>
        <begin position="7"/>
        <end position="145"/>
    </location>
</feature>
<keyword evidence="11" id="KW-1185">Reference proteome</keyword>
<evidence type="ECO:0000313" key="10">
    <source>
        <dbReference type="EMBL" id="GAA1735873.1"/>
    </source>
</evidence>
<dbReference type="InterPro" id="IPR016064">
    <property type="entry name" value="NAD/diacylglycerol_kinase_sf"/>
</dbReference>
<evidence type="ECO:0000256" key="5">
    <source>
        <dbReference type="ARBA" id="ARBA00022777"/>
    </source>
</evidence>
<evidence type="ECO:0000256" key="1">
    <source>
        <dbReference type="ARBA" id="ARBA00001946"/>
    </source>
</evidence>
<keyword evidence="6" id="KW-0067">ATP-binding</keyword>
<dbReference type="SMART" id="SM00046">
    <property type="entry name" value="DAGKc"/>
    <property type="match status" value="1"/>
</dbReference>
<dbReference type="EMBL" id="BAAAPM010000008">
    <property type="protein sequence ID" value="GAA1735873.1"/>
    <property type="molecule type" value="Genomic_DNA"/>
</dbReference>
<dbReference type="PROSITE" id="PS50146">
    <property type="entry name" value="DAGK"/>
    <property type="match status" value="1"/>
</dbReference>
<dbReference type="InterPro" id="IPR017438">
    <property type="entry name" value="ATP-NAD_kinase_N"/>
</dbReference>
<accession>A0ABN2JQS5</accession>
<evidence type="ECO:0000256" key="4">
    <source>
        <dbReference type="ARBA" id="ARBA00022741"/>
    </source>
</evidence>
<comment type="similarity">
    <text evidence="2">Belongs to the diacylglycerol/lipid kinase family.</text>
</comment>
<evidence type="ECO:0000256" key="3">
    <source>
        <dbReference type="ARBA" id="ARBA00022679"/>
    </source>
</evidence>
<keyword evidence="3" id="KW-0808">Transferase</keyword>
<evidence type="ECO:0000313" key="11">
    <source>
        <dbReference type="Proteomes" id="UP001501138"/>
    </source>
</evidence>
<dbReference type="Pfam" id="PF19279">
    <property type="entry name" value="YegS_C"/>
    <property type="match status" value="1"/>
</dbReference>
<evidence type="ECO:0000256" key="2">
    <source>
        <dbReference type="ARBA" id="ARBA00005983"/>
    </source>
</evidence>
<proteinExistence type="inferred from homology"/>
<evidence type="ECO:0000256" key="7">
    <source>
        <dbReference type="ARBA" id="ARBA00023209"/>
    </source>
</evidence>
<dbReference type="PANTHER" id="PTHR12358">
    <property type="entry name" value="SPHINGOSINE KINASE"/>
    <property type="match status" value="1"/>
</dbReference>
<keyword evidence="5 10" id="KW-0418">Kinase</keyword>
<reference evidence="10 11" key="1">
    <citation type="journal article" date="2019" name="Int. J. Syst. Evol. Microbiol.">
        <title>The Global Catalogue of Microorganisms (GCM) 10K type strain sequencing project: providing services to taxonomists for standard genome sequencing and annotation.</title>
        <authorList>
            <consortium name="The Broad Institute Genomics Platform"/>
            <consortium name="The Broad Institute Genome Sequencing Center for Infectious Disease"/>
            <person name="Wu L."/>
            <person name="Ma J."/>
        </authorList>
    </citation>
    <scope>NUCLEOTIDE SEQUENCE [LARGE SCALE GENOMIC DNA]</scope>
    <source>
        <strain evidence="10 11">JCM 15589</strain>
    </source>
</reference>
<dbReference type="InterPro" id="IPR045540">
    <property type="entry name" value="YegS/DAGK_C"/>
</dbReference>
<dbReference type="PANTHER" id="PTHR12358:SF54">
    <property type="entry name" value="SPHINGOSINE KINASE RELATED PROTEIN"/>
    <property type="match status" value="1"/>
</dbReference>
<comment type="caution">
    <text evidence="10">The sequence shown here is derived from an EMBL/GenBank/DDBJ whole genome shotgun (WGS) entry which is preliminary data.</text>
</comment>
<evidence type="ECO:0000256" key="8">
    <source>
        <dbReference type="ARBA" id="ARBA00023264"/>
    </source>
</evidence>
<dbReference type="InterPro" id="IPR001206">
    <property type="entry name" value="Diacylglycerol_kinase_cat_dom"/>
</dbReference>
<comment type="cofactor">
    <cofactor evidence="1">
        <name>Mg(2+)</name>
        <dbReference type="ChEBI" id="CHEBI:18420"/>
    </cofactor>
</comment>
<sequence length="353" mass="35183">MTGVPPPAACPLGVVVNPTAGKGRAVRAGVVVVDTLRAAGHGVCDLSAGSAELALGRARDAVDRGELGALVVVGGDGMVHLGAQAVAGTTVPLGVVAVGTGNDFACTLGLPVGDPGAGCQALRAALDAGRHGVRPVDAAHVSGPGLTPAPPGAAGRVRWVAGAVSAGLDAAVNARANAMLRPRGSARYTLAAVRELLGYRPWSYRLTFDGVAPAEGPPHGLHLRPGPAGTATWTGRAALVTAANGPRIGGGIRVAPHARVDDGYLDVVVATDLSRPGAAAVFPSMFAGAHLRARKVHVVRARAVTVEPGPDAWASGERALPAAYGDGERLGPLPLRVEARAGALRVLVPPPAA</sequence>
<dbReference type="GO" id="GO:0016301">
    <property type="term" value="F:kinase activity"/>
    <property type="evidence" value="ECO:0007669"/>
    <property type="project" value="UniProtKB-KW"/>
</dbReference>
<dbReference type="Gene3D" id="2.60.200.40">
    <property type="match status" value="1"/>
</dbReference>
<organism evidence="10 11">
    <name type="scientific">Isoptericola hypogeus</name>
    <dbReference type="NCBI Taxonomy" id="300179"/>
    <lineage>
        <taxon>Bacteria</taxon>
        <taxon>Bacillati</taxon>
        <taxon>Actinomycetota</taxon>
        <taxon>Actinomycetes</taxon>
        <taxon>Micrococcales</taxon>
        <taxon>Promicromonosporaceae</taxon>
        <taxon>Isoptericola</taxon>
    </lineage>
</organism>
<keyword evidence="7" id="KW-0444">Lipid biosynthesis</keyword>
<name>A0ABN2JQS5_9MICO</name>
<dbReference type="Gene3D" id="3.40.50.10330">
    <property type="entry name" value="Probable inorganic polyphosphate/atp-NAD kinase, domain 1"/>
    <property type="match status" value="1"/>
</dbReference>
<dbReference type="InterPro" id="IPR050187">
    <property type="entry name" value="Lipid_Phosphate_FormReg"/>
</dbReference>
<keyword evidence="7" id="KW-0443">Lipid metabolism</keyword>
<keyword evidence="7" id="KW-0594">Phospholipid biosynthesis</keyword>
<protein>
    <submittedName>
        <fullName evidence="10">Diacylglycerol kinase family protein</fullName>
    </submittedName>
</protein>
<gene>
    <name evidence="10" type="ORF">GCM10009809_33820</name>
</gene>
<dbReference type="Pfam" id="PF00781">
    <property type="entry name" value="DAGK_cat"/>
    <property type="match status" value="1"/>
</dbReference>
<keyword evidence="4" id="KW-0547">Nucleotide-binding</keyword>
<dbReference type="Proteomes" id="UP001501138">
    <property type="component" value="Unassembled WGS sequence"/>
</dbReference>
<evidence type="ECO:0000259" key="9">
    <source>
        <dbReference type="PROSITE" id="PS50146"/>
    </source>
</evidence>